<evidence type="ECO:0000256" key="1">
    <source>
        <dbReference type="SAM" id="SignalP"/>
    </source>
</evidence>
<dbReference type="SUPFAM" id="SSF53850">
    <property type="entry name" value="Periplasmic binding protein-like II"/>
    <property type="match status" value="1"/>
</dbReference>
<dbReference type="Gene3D" id="3.40.190.10">
    <property type="entry name" value="Periplasmic binding protein-like II"/>
    <property type="match status" value="2"/>
</dbReference>
<proteinExistence type="predicted"/>
<accession>A0A9J6PIY4</accession>
<name>A0A9J6PIY4_9PROT</name>
<dbReference type="Proteomes" id="UP001055804">
    <property type="component" value="Unassembled WGS sequence"/>
</dbReference>
<reference evidence="2" key="1">
    <citation type="submission" date="2022-06" db="EMBL/GenBank/DDBJ databases">
        <title>Isolation and Genomics of Futiania mangrovii gen. nov., sp. nov., a Rare and Metabolically-versatile member in the Class Alphaproteobacteria.</title>
        <authorList>
            <person name="Liu L."/>
            <person name="Huang W.-C."/>
            <person name="Pan J."/>
            <person name="Li J."/>
            <person name="Huang Y."/>
            <person name="Du H."/>
            <person name="Liu Y."/>
            <person name="Li M."/>
        </authorList>
    </citation>
    <scope>NUCLEOTIDE SEQUENCE</scope>
    <source>
        <strain evidence="2">FT118</strain>
    </source>
</reference>
<dbReference type="RefSeq" id="WP_269333712.1">
    <property type="nucleotide sequence ID" value="NZ_JAMZFT010000004.1"/>
</dbReference>
<organism evidence="2 3">
    <name type="scientific">Futiania mangrovi</name>
    <dbReference type="NCBI Taxonomy" id="2959716"/>
    <lineage>
        <taxon>Bacteria</taxon>
        <taxon>Pseudomonadati</taxon>
        <taxon>Pseudomonadota</taxon>
        <taxon>Alphaproteobacteria</taxon>
        <taxon>Futianiales</taxon>
        <taxon>Futianiaceae</taxon>
        <taxon>Futiania</taxon>
    </lineage>
</organism>
<dbReference type="EMBL" id="JAMZFT010000004">
    <property type="protein sequence ID" value="MCP1337747.1"/>
    <property type="molecule type" value="Genomic_DNA"/>
</dbReference>
<feature type="chain" id="PRO_5039925450" evidence="1">
    <location>
        <begin position="26"/>
        <end position="375"/>
    </location>
</feature>
<evidence type="ECO:0000313" key="3">
    <source>
        <dbReference type="Proteomes" id="UP001055804"/>
    </source>
</evidence>
<evidence type="ECO:0000313" key="2">
    <source>
        <dbReference type="EMBL" id="MCP1337747.1"/>
    </source>
</evidence>
<dbReference type="PANTHER" id="PTHR42941:SF1">
    <property type="entry name" value="SLL1037 PROTEIN"/>
    <property type="match status" value="1"/>
</dbReference>
<protein>
    <submittedName>
        <fullName evidence="2">TAXI family TRAP transporter solute-binding subunit</fullName>
    </submittedName>
</protein>
<dbReference type="InterPro" id="IPR011852">
    <property type="entry name" value="TRAP_TAXI"/>
</dbReference>
<keyword evidence="3" id="KW-1185">Reference proteome</keyword>
<dbReference type="PANTHER" id="PTHR42941">
    <property type="entry name" value="SLL1037 PROTEIN"/>
    <property type="match status" value="1"/>
</dbReference>
<sequence>MKRMKTVASAVLMLAAGALAGTAQAELPKSMTWTAYDVGSSGYVEASAMADALMKEESTRVRIMPSGTSIGRLLPLKTGRAAYGWLANEIYFAAEAIHDFAAQEWGPQDLRVMLGRPAGFGLGVAGDAGVKTLADLKGKRIARVQANPSVNIKVEAILAFAGLTWDDVEVVDVPSYGASLRALVEGTADAAGGVPTAATFRELEASPRGIVWPSLPDDDKAGWDRVKKVGSFFAPITETVGAGLSEDNPAQLIGYRYPMIATYADTSADEVYAVTKAIVETYDLYKDVNKIMPRWQAKIAGHPPADAPFHEGAVRYLKEIGVWTAEDEAWNQDRLARMKAVQAAWDAAMDEALEKNLPGKDWEAFWADYRAKNLQ</sequence>
<feature type="signal peptide" evidence="1">
    <location>
        <begin position="1"/>
        <end position="25"/>
    </location>
</feature>
<comment type="caution">
    <text evidence="2">The sequence shown here is derived from an EMBL/GenBank/DDBJ whole genome shotgun (WGS) entry which is preliminary data.</text>
</comment>
<keyword evidence="1" id="KW-0732">Signal</keyword>
<dbReference type="Pfam" id="PF16868">
    <property type="entry name" value="NMT1_3"/>
    <property type="match status" value="1"/>
</dbReference>
<gene>
    <name evidence="2" type="ORF">NJQ99_15095</name>
</gene>
<dbReference type="NCBIfam" id="TIGR02122">
    <property type="entry name" value="TRAP_TAXI"/>
    <property type="match status" value="1"/>
</dbReference>
<dbReference type="AlphaFoldDB" id="A0A9J6PIY4"/>